<keyword evidence="5 7" id="KW-0067">ATP-binding</keyword>
<comment type="subunit">
    <text evidence="7">Monomer.</text>
</comment>
<evidence type="ECO:0000256" key="2">
    <source>
        <dbReference type="ARBA" id="ARBA00022679"/>
    </source>
</evidence>
<accession>A0A9D2GUP8</accession>
<protein>
    <recommendedName>
        <fullName evidence="7">Shikimate kinase</fullName>
        <shortName evidence="7">SK</shortName>
        <ecNumber evidence="7">2.7.1.71</ecNumber>
    </recommendedName>
</protein>
<comment type="pathway">
    <text evidence="7">Metabolic intermediate biosynthesis; chorismate biosynthesis; chorismate from D-erythrose 4-phosphate and phosphoenolpyruvate: step 5/7.</text>
</comment>
<dbReference type="PANTHER" id="PTHR21087:SF16">
    <property type="entry name" value="SHIKIMATE KINASE 1, CHLOROPLASTIC"/>
    <property type="match status" value="1"/>
</dbReference>
<dbReference type="EMBL" id="DXAQ01000099">
    <property type="protein sequence ID" value="HIZ89566.1"/>
    <property type="molecule type" value="Genomic_DNA"/>
</dbReference>
<dbReference type="InterPro" id="IPR027417">
    <property type="entry name" value="P-loop_NTPase"/>
</dbReference>
<evidence type="ECO:0000256" key="4">
    <source>
        <dbReference type="ARBA" id="ARBA00022777"/>
    </source>
</evidence>
<feature type="binding site" evidence="7">
    <location>
        <position position="64"/>
    </location>
    <ligand>
        <name>substrate</name>
    </ligand>
</feature>
<comment type="function">
    <text evidence="7">Catalyzes the specific phosphorylation of the 3-hydroxyl group of shikimic acid using ATP as a cosubstrate.</text>
</comment>
<evidence type="ECO:0000256" key="6">
    <source>
        <dbReference type="ARBA" id="ARBA00023141"/>
    </source>
</evidence>
<evidence type="ECO:0000256" key="1">
    <source>
        <dbReference type="ARBA" id="ARBA00022605"/>
    </source>
</evidence>
<keyword evidence="1 7" id="KW-0028">Amino-acid biosynthesis</keyword>
<dbReference type="Pfam" id="PF01202">
    <property type="entry name" value="SKI"/>
    <property type="match status" value="1"/>
</dbReference>
<dbReference type="Gene3D" id="3.40.50.300">
    <property type="entry name" value="P-loop containing nucleotide triphosphate hydrolases"/>
    <property type="match status" value="1"/>
</dbReference>
<feature type="binding site" evidence="7">
    <location>
        <begin position="18"/>
        <end position="23"/>
    </location>
    <ligand>
        <name>ATP</name>
        <dbReference type="ChEBI" id="CHEBI:30616"/>
    </ligand>
</feature>
<keyword evidence="7" id="KW-0460">Magnesium</keyword>
<reference evidence="8" key="2">
    <citation type="submission" date="2021-04" db="EMBL/GenBank/DDBJ databases">
        <authorList>
            <person name="Gilroy R."/>
        </authorList>
    </citation>
    <scope>NUCLEOTIDE SEQUENCE</scope>
    <source>
        <strain evidence="8">ChiW4-1371</strain>
    </source>
</reference>
<keyword evidence="3 7" id="KW-0547">Nucleotide-binding</keyword>
<dbReference type="Proteomes" id="UP000824176">
    <property type="component" value="Unassembled WGS sequence"/>
</dbReference>
<evidence type="ECO:0000256" key="3">
    <source>
        <dbReference type="ARBA" id="ARBA00022741"/>
    </source>
</evidence>
<keyword evidence="6 7" id="KW-0057">Aromatic amino acid biosynthesis</keyword>
<comment type="caution">
    <text evidence="7">Lacks conserved residue(s) required for the propagation of feature annotation.</text>
</comment>
<dbReference type="CDD" id="cd00464">
    <property type="entry name" value="SK"/>
    <property type="match status" value="1"/>
</dbReference>
<name>A0A9D2GUP8_9BACT</name>
<dbReference type="PANTHER" id="PTHR21087">
    <property type="entry name" value="SHIKIMATE KINASE"/>
    <property type="match status" value="1"/>
</dbReference>
<gene>
    <name evidence="7" type="primary">aroK</name>
    <name evidence="8" type="ORF">H9804_06450</name>
</gene>
<feature type="binding site" evidence="7">
    <location>
        <position position="144"/>
    </location>
    <ligand>
        <name>substrate</name>
    </ligand>
</feature>
<evidence type="ECO:0000313" key="8">
    <source>
        <dbReference type="EMBL" id="HIZ89566.1"/>
    </source>
</evidence>
<comment type="similarity">
    <text evidence="7">Belongs to the shikimate kinase family.</text>
</comment>
<feature type="binding site" evidence="7">
    <location>
        <position position="125"/>
    </location>
    <ligand>
        <name>ATP</name>
        <dbReference type="ChEBI" id="CHEBI:30616"/>
    </ligand>
</feature>
<dbReference type="GO" id="GO:0005524">
    <property type="term" value="F:ATP binding"/>
    <property type="evidence" value="ECO:0007669"/>
    <property type="project" value="UniProtKB-UniRule"/>
</dbReference>
<evidence type="ECO:0000256" key="5">
    <source>
        <dbReference type="ARBA" id="ARBA00022840"/>
    </source>
</evidence>
<dbReference type="InterPro" id="IPR000623">
    <property type="entry name" value="Shikimate_kinase/TSH1"/>
</dbReference>
<evidence type="ECO:0000256" key="7">
    <source>
        <dbReference type="HAMAP-Rule" id="MF_00109"/>
    </source>
</evidence>
<comment type="cofactor">
    <cofactor evidence="7">
        <name>Mg(2+)</name>
        <dbReference type="ChEBI" id="CHEBI:18420"/>
    </cofactor>
    <text evidence="7">Binds 1 Mg(2+) ion per subunit.</text>
</comment>
<feature type="binding site" evidence="7">
    <location>
        <position position="22"/>
    </location>
    <ligand>
        <name>Mg(2+)</name>
        <dbReference type="ChEBI" id="CHEBI:18420"/>
    </ligand>
</feature>
<comment type="caution">
    <text evidence="8">The sequence shown here is derived from an EMBL/GenBank/DDBJ whole genome shotgun (WGS) entry which is preliminary data.</text>
</comment>
<comment type="subcellular location">
    <subcellularLocation>
        <location evidence="7">Cytoplasm</location>
    </subcellularLocation>
</comment>
<dbReference type="PRINTS" id="PR01100">
    <property type="entry name" value="SHIKIMTKNASE"/>
</dbReference>
<evidence type="ECO:0000313" key="9">
    <source>
        <dbReference type="Proteomes" id="UP000824176"/>
    </source>
</evidence>
<dbReference type="InterPro" id="IPR031322">
    <property type="entry name" value="Shikimate/glucono_kinase"/>
</dbReference>
<comment type="catalytic activity">
    <reaction evidence="7">
        <text>shikimate + ATP = 3-phosphoshikimate + ADP + H(+)</text>
        <dbReference type="Rhea" id="RHEA:13121"/>
        <dbReference type="ChEBI" id="CHEBI:15378"/>
        <dbReference type="ChEBI" id="CHEBI:30616"/>
        <dbReference type="ChEBI" id="CHEBI:36208"/>
        <dbReference type="ChEBI" id="CHEBI:145989"/>
        <dbReference type="ChEBI" id="CHEBI:456216"/>
        <dbReference type="EC" id="2.7.1.71"/>
    </reaction>
</comment>
<keyword evidence="7" id="KW-0479">Metal-binding</keyword>
<organism evidence="8 9">
    <name type="scientific">Candidatus Mucispirillum faecigallinarum</name>
    <dbReference type="NCBI Taxonomy" id="2838699"/>
    <lineage>
        <taxon>Bacteria</taxon>
        <taxon>Pseudomonadati</taxon>
        <taxon>Deferribacterota</taxon>
        <taxon>Deferribacteres</taxon>
        <taxon>Deferribacterales</taxon>
        <taxon>Mucispirillaceae</taxon>
        <taxon>Mucispirillum</taxon>
    </lineage>
</organism>
<reference evidence="8" key="1">
    <citation type="journal article" date="2021" name="PeerJ">
        <title>Extensive microbial diversity within the chicken gut microbiome revealed by metagenomics and culture.</title>
        <authorList>
            <person name="Gilroy R."/>
            <person name="Ravi A."/>
            <person name="Getino M."/>
            <person name="Pursley I."/>
            <person name="Horton D.L."/>
            <person name="Alikhan N.F."/>
            <person name="Baker D."/>
            <person name="Gharbi K."/>
            <person name="Hall N."/>
            <person name="Watson M."/>
            <person name="Adriaenssens E.M."/>
            <person name="Foster-Nyarko E."/>
            <person name="Jarju S."/>
            <person name="Secka A."/>
            <person name="Antonio M."/>
            <person name="Oren A."/>
            <person name="Chaudhuri R.R."/>
            <person name="La Ragione R."/>
            <person name="Hildebrand F."/>
            <person name="Pallen M.J."/>
        </authorList>
    </citation>
    <scope>NUCLEOTIDE SEQUENCE</scope>
    <source>
        <strain evidence="8">ChiW4-1371</strain>
    </source>
</reference>
<keyword evidence="2 7" id="KW-0808">Transferase</keyword>
<dbReference type="GO" id="GO:0009073">
    <property type="term" value="P:aromatic amino acid family biosynthetic process"/>
    <property type="evidence" value="ECO:0007669"/>
    <property type="project" value="UniProtKB-KW"/>
</dbReference>
<dbReference type="HAMAP" id="MF_00109">
    <property type="entry name" value="Shikimate_kinase"/>
    <property type="match status" value="1"/>
</dbReference>
<dbReference type="SUPFAM" id="SSF52540">
    <property type="entry name" value="P-loop containing nucleoside triphosphate hydrolases"/>
    <property type="match status" value="1"/>
</dbReference>
<dbReference type="EC" id="2.7.1.71" evidence="7"/>
<dbReference type="AlphaFoldDB" id="A0A9D2GUP8"/>
<keyword evidence="4 7" id="KW-0418">Kinase</keyword>
<dbReference type="GO" id="GO:0009423">
    <property type="term" value="P:chorismate biosynthetic process"/>
    <property type="evidence" value="ECO:0007669"/>
    <property type="project" value="UniProtKB-UniRule"/>
</dbReference>
<dbReference type="GO" id="GO:0000287">
    <property type="term" value="F:magnesium ion binding"/>
    <property type="evidence" value="ECO:0007669"/>
    <property type="project" value="UniProtKB-UniRule"/>
</dbReference>
<dbReference type="GO" id="GO:0008652">
    <property type="term" value="P:amino acid biosynthetic process"/>
    <property type="evidence" value="ECO:0007669"/>
    <property type="project" value="UniProtKB-KW"/>
</dbReference>
<dbReference type="GO" id="GO:0004765">
    <property type="term" value="F:shikimate kinase activity"/>
    <property type="evidence" value="ECO:0007669"/>
    <property type="project" value="UniProtKB-UniRule"/>
</dbReference>
<feature type="binding site" evidence="7">
    <location>
        <position position="40"/>
    </location>
    <ligand>
        <name>substrate</name>
    </ligand>
</feature>
<keyword evidence="7" id="KW-0963">Cytoplasm</keyword>
<sequence length="177" mass="20101">MEFSNQQKERIYLTGFMGTGKSTVGAYLSRMISRRIIDTDSLIEKESGMSIPEIFKTHGEEYFRELERSVLISTFQLKNVIISTGGGLPAYSDNIKLINQNGISVCLMARPDIILSRVSSENNIRPLLHGDDSEKKLNLLIQKRVYYYILSNILVDTSDKTIEEIAKYIWVEAGITK</sequence>
<feature type="binding site" evidence="7">
    <location>
        <position position="86"/>
    </location>
    <ligand>
        <name>substrate</name>
    </ligand>
</feature>
<proteinExistence type="inferred from homology"/>
<dbReference type="GO" id="GO:0005829">
    <property type="term" value="C:cytosol"/>
    <property type="evidence" value="ECO:0007669"/>
    <property type="project" value="TreeGrafter"/>
</dbReference>